<dbReference type="SUPFAM" id="SSF52540">
    <property type="entry name" value="P-loop containing nucleoside triphosphate hydrolases"/>
    <property type="match status" value="1"/>
</dbReference>
<dbReference type="Gene3D" id="3.40.50.300">
    <property type="entry name" value="P-loop containing nucleotide triphosphate hydrolases"/>
    <property type="match status" value="1"/>
</dbReference>
<dbReference type="PANTHER" id="PTHR37807">
    <property type="entry name" value="OS07G0160300 PROTEIN"/>
    <property type="match status" value="1"/>
</dbReference>
<proteinExistence type="predicted"/>
<evidence type="ECO:0000313" key="1">
    <source>
        <dbReference type="EMBL" id="JAC80369.1"/>
    </source>
</evidence>
<feature type="non-terminal residue" evidence="1">
    <location>
        <position position="106"/>
    </location>
</feature>
<reference evidence="1" key="1">
    <citation type="submission" date="2014-05" db="EMBL/GenBank/DDBJ databases">
        <title>The transcriptome of the halophilic microalga Tetraselmis sp. GSL018 isolated from the Great Salt Lake, Utah.</title>
        <authorList>
            <person name="Jinkerson R.E."/>
            <person name="D'Adamo S."/>
            <person name="Posewitz M.C."/>
        </authorList>
    </citation>
    <scope>NUCLEOTIDE SEQUENCE</scope>
    <source>
        <strain evidence="1">GSL018</strain>
    </source>
</reference>
<accession>A0A061SBD8</accession>
<dbReference type="EMBL" id="GBEZ01004882">
    <property type="protein sequence ID" value="JAC80369.1"/>
    <property type="molecule type" value="Transcribed_RNA"/>
</dbReference>
<organism evidence="1">
    <name type="scientific">Tetraselmis sp. GSL018</name>
    <dbReference type="NCBI Taxonomy" id="582737"/>
    <lineage>
        <taxon>Eukaryota</taxon>
        <taxon>Viridiplantae</taxon>
        <taxon>Chlorophyta</taxon>
        <taxon>core chlorophytes</taxon>
        <taxon>Chlorodendrophyceae</taxon>
        <taxon>Chlorodendrales</taxon>
        <taxon>Chlorodendraceae</taxon>
        <taxon>Tetraselmis</taxon>
    </lineage>
</organism>
<dbReference type="InterPro" id="IPR027417">
    <property type="entry name" value="P-loop_NTPase"/>
</dbReference>
<dbReference type="PANTHER" id="PTHR37807:SF3">
    <property type="entry name" value="OS07G0160300 PROTEIN"/>
    <property type="match status" value="1"/>
</dbReference>
<name>A0A061SBD8_9CHLO</name>
<gene>
    <name evidence="1" type="ORF">TSPGSL018_10418</name>
</gene>
<sequence length="106" mass="11638">MQLLLLLKGHPGSGKSCLAHVLASKLKIPLIDKDDARDALEQESFSFNSGLNEVSYDIMFRVVATQLRVGLCVVVDCPFSRKELFDRAYKLASEAGAQVVLVECIP</sequence>
<protein>
    <recommendedName>
        <fullName evidence="2">ATP-binding protein</fullName>
    </recommendedName>
</protein>
<dbReference type="Pfam" id="PF13671">
    <property type="entry name" value="AAA_33"/>
    <property type="match status" value="1"/>
</dbReference>
<evidence type="ECO:0008006" key="2">
    <source>
        <dbReference type="Google" id="ProtNLM"/>
    </source>
</evidence>
<dbReference type="AlphaFoldDB" id="A0A061SBD8"/>